<dbReference type="EMBL" id="LNYR01000006">
    <property type="protein sequence ID" value="KTD52880.1"/>
    <property type="molecule type" value="Genomic_DNA"/>
</dbReference>
<reference evidence="3 5" key="2">
    <citation type="submission" date="2018-06" db="EMBL/GenBank/DDBJ databases">
        <authorList>
            <consortium name="Pathogen Informatics"/>
            <person name="Doyle S."/>
        </authorList>
    </citation>
    <scope>NUCLEOTIDE SEQUENCE [LARGE SCALE GENOMIC DNA]</scope>
    <source>
        <strain evidence="3 5">NCTC12376</strain>
    </source>
</reference>
<feature type="signal peptide" evidence="1">
    <location>
        <begin position="1"/>
        <end position="18"/>
    </location>
</feature>
<evidence type="ECO:0000256" key="1">
    <source>
        <dbReference type="SAM" id="SignalP"/>
    </source>
</evidence>
<dbReference type="OrthoDB" id="250509at2"/>
<dbReference type="Pfam" id="PF05150">
    <property type="entry name" value="Legionella_OMP"/>
    <property type="match status" value="1"/>
</dbReference>
<reference evidence="2 4" key="1">
    <citation type="submission" date="2015-11" db="EMBL/GenBank/DDBJ databases">
        <title>Genomic analysis of 38 Legionella species identifies large and diverse effector repertoires.</title>
        <authorList>
            <person name="Burstein D."/>
            <person name="Amaro F."/>
            <person name="Zusman T."/>
            <person name="Lifshitz Z."/>
            <person name="Cohen O."/>
            <person name="Gilbert J.A."/>
            <person name="Pupko T."/>
            <person name="Shuman H.A."/>
            <person name="Segal G."/>
        </authorList>
    </citation>
    <scope>NUCLEOTIDE SEQUENCE [LARGE SCALE GENOMIC DNA]</scope>
    <source>
        <strain evidence="2 4">ATCC 49507</strain>
    </source>
</reference>
<evidence type="ECO:0000313" key="3">
    <source>
        <dbReference type="EMBL" id="STY16390.1"/>
    </source>
</evidence>
<protein>
    <submittedName>
        <fullName evidence="3">Major outer membrane protein</fullName>
    </submittedName>
</protein>
<dbReference type="RefSeq" id="WP_058472905.1">
    <property type="nucleotide sequence ID" value="NZ_CAAAIL010000007.1"/>
</dbReference>
<keyword evidence="1" id="KW-0732">Signal</keyword>
<sequence length="348" mass="38960">MKKGFLLLLLCASSQVFGIQNTNNASLPSTQSSNSTFVFLDLLTWQIREVSDDNWAQILKPKDVNEQIQFLDVPFKWDTGFRIGIGYNNTTENPWNIQLYYTGYKTKGVNQASINSGEIHSAFAGNFYANNAAGDGISGPYYHQAGIQWNVVYDTLDLELGRTVKINSILNLRPFVGLKAAVINQNINTTWQEPYEPTTNANPNPTRITTFSSATEQMTNNFKGLGPSFGLDTTWHLFEPANHQLNLLGNFSGAFLGGHWKLADVYYDNTPVTITVVNDSLTTAAPMAKGYLGMEWIGAINNTHLNIRLGYEGQVWFNQLRYYTFDMGKTNDSLFLQGGVLDFLFTFD</sequence>
<evidence type="ECO:0000313" key="5">
    <source>
        <dbReference type="Proteomes" id="UP000254230"/>
    </source>
</evidence>
<dbReference type="EMBL" id="UGOW01000001">
    <property type="protein sequence ID" value="STY16390.1"/>
    <property type="molecule type" value="Genomic_DNA"/>
</dbReference>
<dbReference type="InterPro" id="IPR007825">
    <property type="entry name" value="Major_OMP_Legionella"/>
</dbReference>
<dbReference type="STRING" id="45072.Lqua_0713"/>
<evidence type="ECO:0000313" key="2">
    <source>
        <dbReference type="EMBL" id="KTD52880.1"/>
    </source>
</evidence>
<keyword evidence="4" id="KW-1185">Reference proteome</keyword>
<accession>A0A378KX46</accession>
<organism evidence="3 5">
    <name type="scientific">Legionella quateirensis</name>
    <dbReference type="NCBI Taxonomy" id="45072"/>
    <lineage>
        <taxon>Bacteria</taxon>
        <taxon>Pseudomonadati</taxon>
        <taxon>Pseudomonadota</taxon>
        <taxon>Gammaproteobacteria</taxon>
        <taxon>Legionellales</taxon>
        <taxon>Legionellaceae</taxon>
        <taxon>Legionella</taxon>
    </lineage>
</organism>
<evidence type="ECO:0000313" key="4">
    <source>
        <dbReference type="Proteomes" id="UP000054639"/>
    </source>
</evidence>
<name>A0A378KX46_9GAMM</name>
<dbReference type="Proteomes" id="UP000054639">
    <property type="component" value="Unassembled WGS sequence"/>
</dbReference>
<feature type="chain" id="PRO_5016688916" evidence="1">
    <location>
        <begin position="19"/>
        <end position="348"/>
    </location>
</feature>
<dbReference type="Proteomes" id="UP000254230">
    <property type="component" value="Unassembled WGS sequence"/>
</dbReference>
<gene>
    <name evidence="2" type="ORF">Lqua_0713</name>
    <name evidence="3" type="ORF">NCTC12376_00172</name>
</gene>
<proteinExistence type="predicted"/>
<dbReference type="AlphaFoldDB" id="A0A378KX46"/>